<proteinExistence type="predicted"/>
<dbReference type="AlphaFoldDB" id="A0A4C1VIP8"/>
<evidence type="ECO:0000313" key="1">
    <source>
        <dbReference type="EMBL" id="GBP38836.1"/>
    </source>
</evidence>
<sequence>MPVAAPAWTRLHFDCSPDLTSVFSPGPACDSVPIRFYSRPVRNSLPNPAFNPDFATNHNSDLDEAGSQEVACHVKNNVDVAERTGAADAVKSSSQVKH</sequence>
<reference evidence="1 2" key="1">
    <citation type="journal article" date="2019" name="Commun. Biol.">
        <title>The bagworm genome reveals a unique fibroin gene that provides high tensile strength.</title>
        <authorList>
            <person name="Kono N."/>
            <person name="Nakamura H."/>
            <person name="Ohtoshi R."/>
            <person name="Tomita M."/>
            <person name="Numata K."/>
            <person name="Arakawa K."/>
        </authorList>
    </citation>
    <scope>NUCLEOTIDE SEQUENCE [LARGE SCALE GENOMIC DNA]</scope>
</reference>
<evidence type="ECO:0000313" key="2">
    <source>
        <dbReference type="Proteomes" id="UP000299102"/>
    </source>
</evidence>
<accession>A0A4C1VIP8</accession>
<dbReference type="OrthoDB" id="10070851at2759"/>
<keyword evidence="2" id="KW-1185">Reference proteome</keyword>
<dbReference type="EMBL" id="BGZK01000354">
    <property type="protein sequence ID" value="GBP38836.1"/>
    <property type="molecule type" value="Genomic_DNA"/>
</dbReference>
<protein>
    <submittedName>
        <fullName evidence="1">Uncharacterized protein</fullName>
    </submittedName>
</protein>
<name>A0A4C1VIP8_EUMVA</name>
<gene>
    <name evidence="1" type="ORF">EVAR_33587_1</name>
</gene>
<dbReference type="Proteomes" id="UP000299102">
    <property type="component" value="Unassembled WGS sequence"/>
</dbReference>
<comment type="caution">
    <text evidence="1">The sequence shown here is derived from an EMBL/GenBank/DDBJ whole genome shotgun (WGS) entry which is preliminary data.</text>
</comment>
<organism evidence="1 2">
    <name type="scientific">Eumeta variegata</name>
    <name type="common">Bagworm moth</name>
    <name type="synonym">Eumeta japonica</name>
    <dbReference type="NCBI Taxonomy" id="151549"/>
    <lineage>
        <taxon>Eukaryota</taxon>
        <taxon>Metazoa</taxon>
        <taxon>Ecdysozoa</taxon>
        <taxon>Arthropoda</taxon>
        <taxon>Hexapoda</taxon>
        <taxon>Insecta</taxon>
        <taxon>Pterygota</taxon>
        <taxon>Neoptera</taxon>
        <taxon>Endopterygota</taxon>
        <taxon>Lepidoptera</taxon>
        <taxon>Glossata</taxon>
        <taxon>Ditrysia</taxon>
        <taxon>Tineoidea</taxon>
        <taxon>Psychidae</taxon>
        <taxon>Oiketicinae</taxon>
        <taxon>Eumeta</taxon>
    </lineage>
</organism>